<dbReference type="InterPro" id="IPR001314">
    <property type="entry name" value="Peptidase_S1A"/>
</dbReference>
<dbReference type="PANTHER" id="PTHR24252">
    <property type="entry name" value="ACROSIN-RELATED"/>
    <property type="match status" value="1"/>
</dbReference>
<feature type="signal peptide" evidence="3">
    <location>
        <begin position="1"/>
        <end position="16"/>
    </location>
</feature>
<keyword evidence="3" id="KW-0732">Signal</keyword>
<dbReference type="Pfam" id="PF00089">
    <property type="entry name" value="Trypsin"/>
    <property type="match status" value="3"/>
</dbReference>
<dbReference type="EMBL" id="JAPTSV010000007">
    <property type="protein sequence ID" value="KAJ1525679.1"/>
    <property type="molecule type" value="Genomic_DNA"/>
</dbReference>
<dbReference type="Gene3D" id="2.40.10.10">
    <property type="entry name" value="Trypsin-like serine proteases"/>
    <property type="match status" value="2"/>
</dbReference>
<evidence type="ECO:0000256" key="2">
    <source>
        <dbReference type="RuleBase" id="RU363034"/>
    </source>
</evidence>
<dbReference type="InterPro" id="IPR043504">
    <property type="entry name" value="Peptidase_S1_PA_chymotrypsin"/>
</dbReference>
<dbReference type="InterPro" id="IPR009003">
    <property type="entry name" value="Peptidase_S1_PA"/>
</dbReference>
<dbReference type="AlphaFoldDB" id="A0AAV7XM02"/>
<dbReference type="PROSITE" id="PS00134">
    <property type="entry name" value="TRYPSIN_HIS"/>
    <property type="match status" value="2"/>
</dbReference>
<evidence type="ECO:0000256" key="1">
    <source>
        <dbReference type="ARBA" id="ARBA00023157"/>
    </source>
</evidence>
<dbReference type="CDD" id="cd00190">
    <property type="entry name" value="Tryp_SPc"/>
    <property type="match status" value="2"/>
</dbReference>
<evidence type="ECO:0000313" key="6">
    <source>
        <dbReference type="Proteomes" id="UP001075354"/>
    </source>
</evidence>
<dbReference type="FunFam" id="2.40.10.10:FF:000005">
    <property type="entry name" value="Serine protease 37"/>
    <property type="match status" value="1"/>
</dbReference>
<dbReference type="PROSITE" id="PS00135">
    <property type="entry name" value="TRYPSIN_SER"/>
    <property type="match status" value="2"/>
</dbReference>
<evidence type="ECO:0000259" key="4">
    <source>
        <dbReference type="PROSITE" id="PS50240"/>
    </source>
</evidence>
<organism evidence="5 6">
    <name type="scientific">Megalurothrips usitatus</name>
    <name type="common">bean blossom thrips</name>
    <dbReference type="NCBI Taxonomy" id="439358"/>
    <lineage>
        <taxon>Eukaryota</taxon>
        <taxon>Metazoa</taxon>
        <taxon>Ecdysozoa</taxon>
        <taxon>Arthropoda</taxon>
        <taxon>Hexapoda</taxon>
        <taxon>Insecta</taxon>
        <taxon>Pterygota</taxon>
        <taxon>Neoptera</taxon>
        <taxon>Paraneoptera</taxon>
        <taxon>Thysanoptera</taxon>
        <taxon>Terebrantia</taxon>
        <taxon>Thripoidea</taxon>
        <taxon>Thripidae</taxon>
        <taxon>Megalurothrips</taxon>
    </lineage>
</organism>
<dbReference type="FunFam" id="2.40.10.10:FF:000068">
    <property type="entry name" value="transmembrane protease serine 2"/>
    <property type="match status" value="1"/>
</dbReference>
<dbReference type="InterPro" id="IPR033116">
    <property type="entry name" value="TRYPSIN_SER"/>
</dbReference>
<dbReference type="SUPFAM" id="SSF50494">
    <property type="entry name" value="Trypsin-like serine proteases"/>
    <property type="match status" value="2"/>
</dbReference>
<dbReference type="InterPro" id="IPR001254">
    <property type="entry name" value="Trypsin_dom"/>
</dbReference>
<dbReference type="GO" id="GO:0006508">
    <property type="term" value="P:proteolysis"/>
    <property type="evidence" value="ECO:0007669"/>
    <property type="project" value="UniProtKB-KW"/>
</dbReference>
<sequence>MWKVLVLLSMLAAVQASAGWRPAVVDSSAARPVPSDIPSDRIVGGDVASPGQFPHQVGVWVYLDYSSNPAFCGGSILTKNVVVTAAHCAQPGQRFRLVFGAHEIHNETGPVVVRHSVKKLVHERYRDDGVYSNDIALLYFDEPLVFNERIRPIKLPTNERALYYNAKVTMSGWGLLSSSEREVAPVLHFVQSRVVTNLYCRARFFFQAVNPTNICVSGWWAKGTCQGDSGGPLVVYDAAGEPTLVGITSFGVSFGCQLSWPDVFTRVSSYLQWIPAGIASFKAQDVDWRSVRAMSGEPAVLLQHIMDVEMEGLDYADTLTSRVGDTRSANTRIVTGDEAEPHQFPFQVGMLIADPDGGKFFCGGSLLTTTWVLTAAHCADPGMYFDVILGAHRIREHEPSQQRFKVTKTATTVVVHPDWDPDKTVNDIALVRLPQPCTLNEYVKLTRIPSPERASATLWNKNATMSGWGKPSDSAESISPVLRYVMTRIVSNYYCNFRYMFLLIRDTNICASGFSGKSTCNVRKPSILISVEIVIAALLRRRVVRGAAAQGDSGGPLTIPDDDGEPTQVGITSFGVALGCEKYWPPAFTRVTSYLDWIHKTVGSGWSDTSKLGPLPATSNSSIW</sequence>
<dbReference type="Proteomes" id="UP001075354">
    <property type="component" value="Chromosome 7"/>
</dbReference>
<proteinExistence type="predicted"/>
<dbReference type="PROSITE" id="PS50240">
    <property type="entry name" value="TRYPSIN_DOM"/>
    <property type="match status" value="2"/>
</dbReference>
<keyword evidence="2" id="KW-0645">Protease</keyword>
<feature type="domain" description="Peptidase S1" evidence="4">
    <location>
        <begin position="333"/>
        <end position="603"/>
    </location>
</feature>
<dbReference type="InterPro" id="IPR018114">
    <property type="entry name" value="TRYPSIN_HIS"/>
</dbReference>
<accession>A0AAV7XM02</accession>
<gene>
    <name evidence="5" type="ORF">ONE63_008895</name>
</gene>
<dbReference type="PANTHER" id="PTHR24252:SF7">
    <property type="entry name" value="HYALIN"/>
    <property type="match status" value="1"/>
</dbReference>
<protein>
    <recommendedName>
        <fullName evidence="4">Peptidase S1 domain-containing protein</fullName>
    </recommendedName>
</protein>
<evidence type="ECO:0000313" key="5">
    <source>
        <dbReference type="EMBL" id="KAJ1525679.1"/>
    </source>
</evidence>
<dbReference type="PRINTS" id="PR00722">
    <property type="entry name" value="CHYMOTRYPSIN"/>
</dbReference>
<feature type="domain" description="Peptidase S1" evidence="4">
    <location>
        <begin position="42"/>
        <end position="279"/>
    </location>
</feature>
<comment type="caution">
    <text evidence="5">The sequence shown here is derived from an EMBL/GenBank/DDBJ whole genome shotgun (WGS) entry which is preliminary data.</text>
</comment>
<reference evidence="5" key="1">
    <citation type="submission" date="2022-12" db="EMBL/GenBank/DDBJ databases">
        <title>Chromosome-level genome assembly of the bean flower thrips Megalurothrips usitatus.</title>
        <authorList>
            <person name="Ma L."/>
            <person name="Liu Q."/>
            <person name="Li H."/>
            <person name="Cai W."/>
        </authorList>
    </citation>
    <scope>NUCLEOTIDE SEQUENCE</scope>
    <source>
        <strain evidence="5">Cailab_2022a</strain>
    </source>
</reference>
<evidence type="ECO:0000256" key="3">
    <source>
        <dbReference type="SAM" id="SignalP"/>
    </source>
</evidence>
<keyword evidence="2" id="KW-0378">Hydrolase</keyword>
<feature type="chain" id="PRO_5043518630" description="Peptidase S1 domain-containing protein" evidence="3">
    <location>
        <begin position="17"/>
        <end position="624"/>
    </location>
</feature>
<dbReference type="GO" id="GO:0004252">
    <property type="term" value="F:serine-type endopeptidase activity"/>
    <property type="evidence" value="ECO:0007669"/>
    <property type="project" value="InterPro"/>
</dbReference>
<dbReference type="SMART" id="SM00020">
    <property type="entry name" value="Tryp_SPc"/>
    <property type="match status" value="2"/>
</dbReference>
<keyword evidence="1" id="KW-1015">Disulfide bond</keyword>
<keyword evidence="2" id="KW-0720">Serine protease</keyword>
<name>A0AAV7XM02_9NEOP</name>
<keyword evidence="6" id="KW-1185">Reference proteome</keyword>